<accession>A0A9X2JWI6</accession>
<feature type="binding site" evidence="6">
    <location>
        <begin position="142"/>
        <end position="143"/>
    </location>
    <ligand>
        <name>S-adenosyl-L-methionine</name>
        <dbReference type="ChEBI" id="CHEBI:59789"/>
    </ligand>
</feature>
<evidence type="ECO:0000313" key="8">
    <source>
        <dbReference type="Proteomes" id="UP001139493"/>
    </source>
</evidence>
<evidence type="ECO:0000256" key="1">
    <source>
        <dbReference type="ARBA" id="ARBA00022490"/>
    </source>
</evidence>
<keyword evidence="3 6" id="KW-0489">Methyltransferase</keyword>
<dbReference type="GO" id="GO:0005829">
    <property type="term" value="C:cytosol"/>
    <property type="evidence" value="ECO:0007669"/>
    <property type="project" value="TreeGrafter"/>
</dbReference>
<sequence length="229" mass="24665">MSGSDVAGQGEFGAEAEVFDSETLGSSEAVRNFFGAAYDGVTRYAELLRDQGELRGLIGPREVPRIWERHILNSAAVAQYLPATGAVADIGSGAGLPGIVIAVMRPDLEVLLVEPMERRTTWLSEVAGELGLTNVQVKRGRAEEYHDAFEVDAVTSRAVAPLSKLARMSLPLVRVGGELVILKGRNVAQEIEPARKVLRKYGAAEPEILEGLTVEGVESTTILRARRSK</sequence>
<protein>
    <recommendedName>
        <fullName evidence="6">Ribosomal RNA small subunit methyltransferase G</fullName>
        <ecNumber evidence="6">2.1.1.-</ecNumber>
    </recommendedName>
    <alternativeName>
        <fullName evidence="6">16S rRNA 7-methylguanosine methyltransferase</fullName>
        <shortName evidence="6">16S rRNA m7G methyltransferase</shortName>
    </alternativeName>
</protein>
<comment type="function">
    <text evidence="6">Specifically methylates the N7 position of a guanine in 16S rRNA.</text>
</comment>
<comment type="similarity">
    <text evidence="6">Belongs to the methyltransferase superfamily. RNA methyltransferase RsmG family.</text>
</comment>
<comment type="caution">
    <text evidence="6">Lacks conserved residue(s) required for the propagation of feature annotation.</text>
</comment>
<dbReference type="InterPro" id="IPR003682">
    <property type="entry name" value="rRNA_ssu_MeTfrase_G"/>
</dbReference>
<comment type="subcellular location">
    <subcellularLocation>
        <location evidence="6">Cytoplasm</location>
    </subcellularLocation>
</comment>
<dbReference type="PANTHER" id="PTHR31760:SF0">
    <property type="entry name" value="S-ADENOSYL-L-METHIONINE-DEPENDENT METHYLTRANSFERASES SUPERFAMILY PROTEIN"/>
    <property type="match status" value="1"/>
</dbReference>
<evidence type="ECO:0000313" key="7">
    <source>
        <dbReference type="EMBL" id="MCP2265203.1"/>
    </source>
</evidence>
<dbReference type="SUPFAM" id="SSF53335">
    <property type="entry name" value="S-adenosyl-L-methionine-dependent methyltransferases"/>
    <property type="match status" value="1"/>
</dbReference>
<dbReference type="PANTHER" id="PTHR31760">
    <property type="entry name" value="S-ADENOSYL-L-METHIONINE-DEPENDENT METHYLTRANSFERASES SUPERFAMILY PROTEIN"/>
    <property type="match status" value="1"/>
</dbReference>
<evidence type="ECO:0000256" key="3">
    <source>
        <dbReference type="ARBA" id="ARBA00022603"/>
    </source>
</evidence>
<gene>
    <name evidence="6" type="primary">rsmG</name>
    <name evidence="7" type="ORF">APR03_002551</name>
</gene>
<dbReference type="InterPro" id="IPR029063">
    <property type="entry name" value="SAM-dependent_MTases_sf"/>
</dbReference>
<evidence type="ECO:0000256" key="5">
    <source>
        <dbReference type="ARBA" id="ARBA00022691"/>
    </source>
</evidence>
<organism evidence="7 8">
    <name type="scientific">Promicromonospora thailandica</name>
    <dbReference type="NCBI Taxonomy" id="765201"/>
    <lineage>
        <taxon>Bacteria</taxon>
        <taxon>Bacillati</taxon>
        <taxon>Actinomycetota</taxon>
        <taxon>Actinomycetes</taxon>
        <taxon>Micrococcales</taxon>
        <taxon>Promicromonosporaceae</taxon>
        <taxon>Promicromonospora</taxon>
    </lineage>
</organism>
<reference evidence="7" key="1">
    <citation type="submission" date="2022-06" db="EMBL/GenBank/DDBJ databases">
        <title>Genomic Encyclopedia of Archaeal and Bacterial Type Strains, Phase II (KMG-II): from individual species to whole genera.</title>
        <authorList>
            <person name="Goeker M."/>
        </authorList>
    </citation>
    <scope>NUCLEOTIDE SEQUENCE</scope>
    <source>
        <strain evidence="7">DSM 26652</strain>
    </source>
</reference>
<keyword evidence="1 6" id="KW-0963">Cytoplasm</keyword>
<evidence type="ECO:0000256" key="6">
    <source>
        <dbReference type="HAMAP-Rule" id="MF_00074"/>
    </source>
</evidence>
<feature type="binding site" evidence="6">
    <location>
        <position position="157"/>
    </location>
    <ligand>
        <name>S-adenosyl-L-methionine</name>
        <dbReference type="ChEBI" id="CHEBI:59789"/>
    </ligand>
</feature>
<keyword evidence="8" id="KW-1185">Reference proteome</keyword>
<feature type="binding site" evidence="6">
    <location>
        <position position="91"/>
    </location>
    <ligand>
        <name>S-adenosyl-L-methionine</name>
        <dbReference type="ChEBI" id="CHEBI:59789"/>
    </ligand>
</feature>
<dbReference type="RefSeq" id="WP_308216493.1">
    <property type="nucleotide sequence ID" value="NZ_JAMTCS010000007.1"/>
</dbReference>
<evidence type="ECO:0000256" key="4">
    <source>
        <dbReference type="ARBA" id="ARBA00022679"/>
    </source>
</evidence>
<dbReference type="Proteomes" id="UP001139493">
    <property type="component" value="Unassembled WGS sequence"/>
</dbReference>
<feature type="binding site" evidence="6">
    <location>
        <position position="96"/>
    </location>
    <ligand>
        <name>S-adenosyl-L-methionine</name>
        <dbReference type="ChEBI" id="CHEBI:59789"/>
    </ligand>
</feature>
<keyword evidence="5 6" id="KW-0949">S-adenosyl-L-methionine</keyword>
<keyword evidence="2 6" id="KW-0698">rRNA processing</keyword>
<dbReference type="Gene3D" id="3.40.50.150">
    <property type="entry name" value="Vaccinia Virus protein VP39"/>
    <property type="match status" value="1"/>
</dbReference>
<dbReference type="GO" id="GO:0070043">
    <property type="term" value="F:rRNA (guanine-N7-)-methyltransferase activity"/>
    <property type="evidence" value="ECO:0007669"/>
    <property type="project" value="UniProtKB-UniRule"/>
</dbReference>
<dbReference type="Pfam" id="PF02527">
    <property type="entry name" value="GidB"/>
    <property type="match status" value="1"/>
</dbReference>
<dbReference type="AlphaFoldDB" id="A0A9X2JWI6"/>
<keyword evidence="4 6" id="KW-0808">Transferase</keyword>
<dbReference type="EC" id="2.1.1.-" evidence="6"/>
<dbReference type="NCBIfam" id="TIGR00138">
    <property type="entry name" value="rsmG_gidB"/>
    <property type="match status" value="1"/>
</dbReference>
<evidence type="ECO:0000256" key="2">
    <source>
        <dbReference type="ARBA" id="ARBA00022552"/>
    </source>
</evidence>
<dbReference type="EMBL" id="JAMTCS010000007">
    <property type="protein sequence ID" value="MCP2265203.1"/>
    <property type="molecule type" value="Genomic_DNA"/>
</dbReference>
<dbReference type="HAMAP" id="MF_00074">
    <property type="entry name" value="16SrRNA_methyltr_G"/>
    <property type="match status" value="1"/>
</dbReference>
<proteinExistence type="inferred from homology"/>
<name>A0A9X2JWI6_9MICO</name>
<comment type="caution">
    <text evidence="7">The sequence shown here is derived from an EMBL/GenBank/DDBJ whole genome shotgun (WGS) entry which is preliminary data.</text>
</comment>